<reference evidence="1" key="2">
    <citation type="journal article" date="2015" name="Data Brief">
        <title>Shoot transcriptome of the giant reed, Arundo donax.</title>
        <authorList>
            <person name="Barrero R.A."/>
            <person name="Guerrero F.D."/>
            <person name="Moolhuijzen P."/>
            <person name="Goolsby J.A."/>
            <person name="Tidwell J."/>
            <person name="Bellgard S.E."/>
            <person name="Bellgard M.I."/>
        </authorList>
    </citation>
    <scope>NUCLEOTIDE SEQUENCE</scope>
    <source>
        <tissue evidence="1">Shoot tissue taken approximately 20 cm above the soil surface</tissue>
    </source>
</reference>
<dbReference type="AlphaFoldDB" id="A0A0A9ANN3"/>
<sequence length="40" mass="4396">MNPASQATKDEQTFIGDLLSNLFSKINAGMAKKVHFLEIS</sequence>
<organism evidence="1">
    <name type="scientific">Arundo donax</name>
    <name type="common">Giant reed</name>
    <name type="synonym">Donax arundinaceus</name>
    <dbReference type="NCBI Taxonomy" id="35708"/>
    <lineage>
        <taxon>Eukaryota</taxon>
        <taxon>Viridiplantae</taxon>
        <taxon>Streptophyta</taxon>
        <taxon>Embryophyta</taxon>
        <taxon>Tracheophyta</taxon>
        <taxon>Spermatophyta</taxon>
        <taxon>Magnoliopsida</taxon>
        <taxon>Liliopsida</taxon>
        <taxon>Poales</taxon>
        <taxon>Poaceae</taxon>
        <taxon>PACMAD clade</taxon>
        <taxon>Arundinoideae</taxon>
        <taxon>Arundineae</taxon>
        <taxon>Arundo</taxon>
    </lineage>
</organism>
<name>A0A0A9ANN3_ARUDO</name>
<evidence type="ECO:0000313" key="1">
    <source>
        <dbReference type="EMBL" id="JAD53344.1"/>
    </source>
</evidence>
<dbReference type="EMBL" id="GBRH01244551">
    <property type="protein sequence ID" value="JAD53344.1"/>
    <property type="molecule type" value="Transcribed_RNA"/>
</dbReference>
<proteinExistence type="predicted"/>
<accession>A0A0A9ANN3</accession>
<protein>
    <submittedName>
        <fullName evidence="1">Uncharacterized protein</fullName>
    </submittedName>
</protein>
<reference evidence="1" key="1">
    <citation type="submission" date="2014-09" db="EMBL/GenBank/DDBJ databases">
        <authorList>
            <person name="Magalhaes I.L.F."/>
            <person name="Oliveira U."/>
            <person name="Santos F.R."/>
            <person name="Vidigal T.H.D.A."/>
            <person name="Brescovit A.D."/>
            <person name="Santos A.J."/>
        </authorList>
    </citation>
    <scope>NUCLEOTIDE SEQUENCE</scope>
    <source>
        <tissue evidence="1">Shoot tissue taken approximately 20 cm above the soil surface</tissue>
    </source>
</reference>